<dbReference type="InterPro" id="IPR030934">
    <property type="entry name" value="Intein_C"/>
</dbReference>
<dbReference type="PROSITE" id="PS50817">
    <property type="entry name" value="INTEIN_N_TER"/>
    <property type="match status" value="1"/>
</dbReference>
<feature type="domain" description="Hint" evidence="2">
    <location>
        <begin position="1449"/>
        <end position="1542"/>
    </location>
</feature>
<dbReference type="PROSITE" id="PS50818">
    <property type="entry name" value="INTEIN_C_TER"/>
    <property type="match status" value="1"/>
</dbReference>
<keyword evidence="3" id="KW-0378">Hydrolase</keyword>
<dbReference type="NCBIfam" id="TIGR01443">
    <property type="entry name" value="intein_Cterm"/>
    <property type="match status" value="1"/>
</dbReference>
<reference evidence="3 4" key="1">
    <citation type="submission" date="2021-05" db="EMBL/GenBank/DDBJ databases">
        <title>A Polyphasic approach of four new species of the genus Ohtaekwangia: Ohtaekwangia histidinii sp. nov., Ohtaekwangia cretensis sp. nov., Ohtaekwangia indiensis sp. nov., Ohtaekwangia reichenbachii sp. nov. from diverse environment.</title>
        <authorList>
            <person name="Octaviana S."/>
        </authorList>
    </citation>
    <scope>NUCLEOTIDE SEQUENCE [LARGE SCALE GENOMIC DNA]</scope>
    <source>
        <strain evidence="3 4">PWU20</strain>
    </source>
</reference>
<keyword evidence="3" id="KW-0255">Endonuclease</keyword>
<gene>
    <name evidence="3" type="ORF">KK060_22700</name>
</gene>
<accession>A0ABS5VXI3</accession>
<evidence type="ECO:0000259" key="2">
    <source>
        <dbReference type="SMART" id="SM00306"/>
    </source>
</evidence>
<protein>
    <submittedName>
        <fullName evidence="3">DNA/RNA non-specific endonuclease</fullName>
    </submittedName>
</protein>
<sequence length="2335" mass="261599">MLDNLKQVNSPTSAEGKDSYVNSNMGGLINDFGDLYGKRPSILNEQEFKKVTRDVNKMLLKHVPVGEAILLTQFIYFKDSGGLLNPGTTESQAPKVLLTSLTSVNVKSSGAKSEEYRQAFNQIGSSIQYREVLQSAYGKDVQDAQQMDWPLYKAVLKVLTQSITAAYSISRGLNASSPVPATLANENGAFTFLTPSGTQITLPGTIDRPYFYQRIFESSDGKNTIIPQNSSIVAGTLAGFYQGSKHFRASFEGDEFVGYKAGSVLFEPIDYMNTSMIMGLVCIDGFNYVKFKVTSGPITRHPNMPIPVVSEAGFPFRPFSSTARVEQSVKADHAALTHKAPSEKERLVITGMCNAAPEVIPLIKLGQLATVFPSAFDSFIGNNITALTMSKHWSAFVAAMQYDGYGSGTLPENKWIQQVNASPELQQLFNKDKYMFFAATVEQFQKQLDELAMPPSLVENGFLTFLTPAGTKIPLPQSVRDLSFLETVSADGEDDVVPGALMGFKIDGVSYQAQLLNGTFLGYSSGTRFYTNTQSTPSHNVILGLPAKLPSGLVFRLVKFNIPDVKQHGAGSAPVKPAEQYTFKNTSIAEVVFSEAQLKEQSLVKPLLTYSPIETRIIEKYGKRSEFLPAFKAAQLGAKYPGLLEVYTQLFDAWERATIPSIPYWDELVYRSKENSSGSLNYVELWKTDPHTFYKEFIKSFKREIVRWTNFKKPEFLAKVAEPDYLKKLVHWEVKLALDKFTPEDRKALSAEQRARILHLLTRDILVGGTYEAPEALQLLPIPIEFSIKGNETTALDIIESTPSQQWKDMLDKLVAVEETGKKADHRLLLHALAEDFDGQEFERFIMNVASWVEQTVPKPDANYHLKAIEEGKGFPLHPGLWDGSAVSKSFSDDGKKVLLNTSETIVTGFHWVRGADGLEYRPIEVTKHYNVVASPYEYILVQFKETFYLSETKRFEKGERKLMPAIFGYMIFNRMNAKRLQRAAKLGVDIALVSVGGVGMVAEWGTLNLPRRAKAVFDLGIGVGSIIVYQNELDIRLKDTEDGRRFLELWNMIQLYSNTMDAIEIISNLNKVANSLIDRNKNPSLLDADRLTIQKIVDEINVECSHLPIPGVHLPPSKYVKLEAQLQKLTSKERAAFDAMFAGKTGHLERFEAKPELLNGWLIVKDDPFFTDFILSGVADRNFASLDQITTYLQKNPHLRASLLAEYDALTKDGKVAWTLRLNQFADLRAIEEKLATLDAKLRPAFRQQYSGEYFASVVSAVNERPAFIDAWQILRSKDAHSSNLLINGTAEDVKRNFEAVADYLQSTGRSVDDVISEFKTINTYEQQKAWIANLATMARSTFARFEGNTFRWLQVMEQQNLLATKSTKDGLEVIFKTSGYAAPIGEVRTNGAAKFHIYPATSEFRNYTGKELKYAQMDIDVTLNGTELQKADVGIVCKNNKCSVVPGACFVKGTSVHTSTGLKPIESIKAGDSVYAYNEKSKTRTLQPVARTFTRAFNKLVKVFTRKDTLLTTSNHPFFANNNWVPAKALRKGSQILLLSGLLTSVDSVAMVDSLATVYNFEVAGDHNYYVGVNGLLVHNASGGLCSILRETKYETLTLKDEVVKKLVLLEESHQRKILDFLVKHTDDTNLVLDYPSHIVAIENLWPEFSDKKALRTLLEQIPLSKIDEFVADTKLLKGQAARLAADPSQIKRYLRGTHWKRFRFLEMDDGLTFEKFIVEIDQKFVYHEFGEYMLKYDPDTKRALLVKVANDPSMDEVIDFMLDENGFVAGKGIDVVVQNLKTIYGLPGGKTEIMLDGRTIKLDPNKTTLLLGRYTPKVAGQMGTKELFEELTMFKTRNFSPRKGGVQMLNIPGNISKKGDWWTTFNGPYLNEMLKHDVNIFMVTDPTQAQFLVYNSSFTTFGNEMITLAEWGKLDFYFDPNDNYYKFVKKGTSPFHTIDLEILTRKIPPDDIAALLNNFHAVFGDTRTSFSFLKGITPGAHKKIIAVVEAGANRTHLQDIHKVGLKLQAADDKISITASSGTIGQLSATKVEVKKWVPGGVEQSKTIGDFILLKTPDNEFGFVLVEFNKQFKKLSDTDRTTFINDFKNRSQEDIKALVGDPDKDYLFGCWKWLIPSPLRIDMKHLEFSNNFSSTWTCKYEGGVTKVLNKKGELLAEMTETHLKGRGGTKPPSDWNPILSYHPPMANHIYVVSKAGDSKYDITYETDMMGRVHRAKGNMFEIERGRNETQQGNSVRLKDGISGTDHGGHIFANTTNGPGEQINYVPWNGLSNSGGEWRDMEKAIMELIRKHGNLKTVITFEYGSNRRPLKARVEAWAPNGKLVYSSPNPIPNP</sequence>
<feature type="compositionally biased region" description="Polar residues" evidence="1">
    <location>
        <begin position="1"/>
        <end position="13"/>
    </location>
</feature>
<dbReference type="SMART" id="SM00306">
    <property type="entry name" value="HintN"/>
    <property type="match status" value="1"/>
</dbReference>
<dbReference type="SUPFAM" id="SSF51294">
    <property type="entry name" value="Hedgehog/intein (Hint) domain"/>
    <property type="match status" value="1"/>
</dbReference>
<dbReference type="EMBL" id="JAHESD010000084">
    <property type="protein sequence ID" value="MBT1706119.1"/>
    <property type="molecule type" value="Genomic_DNA"/>
</dbReference>
<dbReference type="GO" id="GO:0004519">
    <property type="term" value="F:endonuclease activity"/>
    <property type="evidence" value="ECO:0007669"/>
    <property type="project" value="UniProtKB-KW"/>
</dbReference>
<dbReference type="CDD" id="cd00081">
    <property type="entry name" value="Hint"/>
    <property type="match status" value="1"/>
</dbReference>
<dbReference type="Proteomes" id="UP000772618">
    <property type="component" value="Unassembled WGS sequence"/>
</dbReference>
<evidence type="ECO:0000256" key="1">
    <source>
        <dbReference type="SAM" id="MobiDB-lite"/>
    </source>
</evidence>
<dbReference type="InterPro" id="IPR036844">
    <property type="entry name" value="Hint_dom_sf"/>
</dbReference>
<name>A0ABS5VXI3_9BACT</name>
<organism evidence="3 4">
    <name type="scientific">Chryseosolibacter indicus</name>
    <dbReference type="NCBI Taxonomy" id="2782351"/>
    <lineage>
        <taxon>Bacteria</taxon>
        <taxon>Pseudomonadati</taxon>
        <taxon>Bacteroidota</taxon>
        <taxon>Cytophagia</taxon>
        <taxon>Cytophagales</taxon>
        <taxon>Chryseotaleaceae</taxon>
        <taxon>Chryseosolibacter</taxon>
    </lineage>
</organism>
<evidence type="ECO:0000313" key="4">
    <source>
        <dbReference type="Proteomes" id="UP000772618"/>
    </source>
</evidence>
<dbReference type="Gene3D" id="2.170.16.10">
    <property type="entry name" value="Hedgehog/Intein (Hint) domain"/>
    <property type="match status" value="1"/>
</dbReference>
<keyword evidence="3" id="KW-0540">Nuclease</keyword>
<dbReference type="InterPro" id="IPR006141">
    <property type="entry name" value="Intein_N"/>
</dbReference>
<feature type="region of interest" description="Disordered" evidence="1">
    <location>
        <begin position="1"/>
        <end position="20"/>
    </location>
</feature>
<dbReference type="RefSeq" id="WP_254157065.1">
    <property type="nucleotide sequence ID" value="NZ_JAHESD010000084.1"/>
</dbReference>
<dbReference type="Pfam" id="PF13930">
    <property type="entry name" value="Endonuclea_NS_2"/>
    <property type="match status" value="1"/>
</dbReference>
<dbReference type="Pfam" id="PF07591">
    <property type="entry name" value="PT-HINT"/>
    <property type="match status" value="1"/>
</dbReference>
<evidence type="ECO:0000313" key="3">
    <source>
        <dbReference type="EMBL" id="MBT1706119.1"/>
    </source>
</evidence>
<comment type="caution">
    <text evidence="3">The sequence shown here is derived from an EMBL/GenBank/DDBJ whole genome shotgun (WGS) entry which is preliminary data.</text>
</comment>
<dbReference type="InterPro" id="IPR003587">
    <property type="entry name" value="Hint_dom_N"/>
</dbReference>
<dbReference type="InterPro" id="IPR044927">
    <property type="entry name" value="Endonuclea_NS_2"/>
</dbReference>
<proteinExistence type="predicted"/>
<keyword evidence="4" id="KW-1185">Reference proteome</keyword>